<dbReference type="Proteomes" id="UP000032679">
    <property type="component" value="Unassembled WGS sequence"/>
</dbReference>
<keyword evidence="3" id="KW-1185">Reference proteome</keyword>
<evidence type="ECO:0000313" key="3">
    <source>
        <dbReference type="Proteomes" id="UP000032679"/>
    </source>
</evidence>
<organism evidence="2 3">
    <name type="scientific">Tanticharoenia sakaeratensis NBRC 103193</name>
    <dbReference type="NCBI Taxonomy" id="1231623"/>
    <lineage>
        <taxon>Bacteria</taxon>
        <taxon>Pseudomonadati</taxon>
        <taxon>Pseudomonadota</taxon>
        <taxon>Alphaproteobacteria</taxon>
        <taxon>Acetobacterales</taxon>
        <taxon>Acetobacteraceae</taxon>
        <taxon>Tanticharoenia</taxon>
    </lineage>
</organism>
<comment type="caution">
    <text evidence="2">The sequence shown here is derived from an EMBL/GenBank/DDBJ whole genome shotgun (WGS) entry which is preliminary data.</text>
</comment>
<reference evidence="2 3" key="1">
    <citation type="submission" date="2012-10" db="EMBL/GenBank/DDBJ databases">
        <title>Genome sequencing of Tanticharoenia sakaeratensis NBRC 103193.</title>
        <authorList>
            <person name="Azuma Y."/>
            <person name="Hadano H."/>
            <person name="Hirakawa H."/>
            <person name="Matsushita K."/>
        </authorList>
    </citation>
    <scope>NUCLEOTIDE SEQUENCE [LARGE SCALE GENOMIC DNA]</scope>
    <source>
        <strain evidence="2 3">NBRC 103193</strain>
    </source>
</reference>
<protein>
    <submittedName>
        <fullName evidence="2">Uncharacterized protein</fullName>
    </submittedName>
</protein>
<dbReference type="AlphaFoldDB" id="A0A0D6MM66"/>
<evidence type="ECO:0000313" key="2">
    <source>
        <dbReference type="EMBL" id="GAN54752.1"/>
    </source>
</evidence>
<evidence type="ECO:0000256" key="1">
    <source>
        <dbReference type="SAM" id="MobiDB-lite"/>
    </source>
</evidence>
<proteinExistence type="predicted"/>
<gene>
    <name evidence="2" type="ORF">Tasa_029_025</name>
</gene>
<name>A0A0D6MM66_9PROT</name>
<accession>A0A0D6MM66</accession>
<sequence length="83" mass="9070">MRLQRSVVDEQVRDRVIPGQDVEPRVANIGRNGIDGANEHTQAVAALPTCFGWKSLTRGQGEKMGGFDPIEFENPGDPPQRVG</sequence>
<dbReference type="EMBL" id="BALE01000029">
    <property type="protein sequence ID" value="GAN54752.1"/>
    <property type="molecule type" value="Genomic_DNA"/>
</dbReference>
<feature type="region of interest" description="Disordered" evidence="1">
    <location>
        <begin position="62"/>
        <end position="83"/>
    </location>
</feature>